<name>A0ABW1R1C4_9LACO</name>
<evidence type="ECO:0000256" key="1">
    <source>
        <dbReference type="ARBA" id="ARBA00006285"/>
    </source>
</evidence>
<dbReference type="Proteomes" id="UP001596253">
    <property type="component" value="Unassembled WGS sequence"/>
</dbReference>
<accession>A0ABW1R1C4</accession>
<dbReference type="InterPro" id="IPR015883">
    <property type="entry name" value="Glyco_hydro_20_cat"/>
</dbReference>
<reference evidence="6" key="1">
    <citation type="journal article" date="2019" name="Int. J. Syst. Evol. Microbiol.">
        <title>The Global Catalogue of Microorganisms (GCM) 10K type strain sequencing project: providing services to taxonomists for standard genome sequencing and annotation.</title>
        <authorList>
            <consortium name="The Broad Institute Genomics Platform"/>
            <consortium name="The Broad Institute Genome Sequencing Center for Infectious Disease"/>
            <person name="Wu L."/>
            <person name="Ma J."/>
        </authorList>
    </citation>
    <scope>NUCLEOTIDE SEQUENCE [LARGE SCALE GENOMIC DNA]</scope>
    <source>
        <strain evidence="6">CCM 8932</strain>
    </source>
</reference>
<dbReference type="PANTHER" id="PTHR43678:SF1">
    <property type="entry name" value="BETA-N-ACETYLHEXOSAMINIDASE"/>
    <property type="match status" value="1"/>
</dbReference>
<feature type="domain" description="Glycoside hydrolase family 20 catalytic" evidence="4">
    <location>
        <begin position="86"/>
        <end position="397"/>
    </location>
</feature>
<evidence type="ECO:0000256" key="2">
    <source>
        <dbReference type="ARBA" id="ARBA00022801"/>
    </source>
</evidence>
<comment type="caution">
    <text evidence="5">The sequence shown here is derived from an EMBL/GenBank/DDBJ whole genome shotgun (WGS) entry which is preliminary data.</text>
</comment>
<dbReference type="InterPro" id="IPR025705">
    <property type="entry name" value="Beta_hexosaminidase_sua/sub"/>
</dbReference>
<dbReference type="InterPro" id="IPR052764">
    <property type="entry name" value="GH20_Enzymes"/>
</dbReference>
<gene>
    <name evidence="5" type="ORF">ACFP3T_02955</name>
</gene>
<dbReference type="InterPro" id="IPR017853">
    <property type="entry name" value="GH"/>
</dbReference>
<dbReference type="Pfam" id="PF00728">
    <property type="entry name" value="Glyco_hydro_20"/>
    <property type="match status" value="1"/>
</dbReference>
<keyword evidence="3" id="KW-0472">Membrane</keyword>
<comment type="similarity">
    <text evidence="1">Belongs to the glycosyl hydrolase 20 family.</text>
</comment>
<keyword evidence="3" id="KW-0812">Transmembrane</keyword>
<dbReference type="Gene3D" id="3.20.20.80">
    <property type="entry name" value="Glycosidases"/>
    <property type="match status" value="1"/>
</dbReference>
<dbReference type="PANTHER" id="PTHR43678">
    <property type="entry name" value="PUTATIVE (AFU_ORTHOLOGUE AFUA_2G00640)-RELATED"/>
    <property type="match status" value="1"/>
</dbReference>
<dbReference type="SUPFAM" id="SSF51445">
    <property type="entry name" value="(Trans)glycosidases"/>
    <property type="match status" value="1"/>
</dbReference>
<dbReference type="RefSeq" id="WP_379852553.1">
    <property type="nucleotide sequence ID" value="NZ_JBHSSD010000010.1"/>
</dbReference>
<evidence type="ECO:0000256" key="3">
    <source>
        <dbReference type="SAM" id="Phobius"/>
    </source>
</evidence>
<keyword evidence="2" id="KW-0378">Hydrolase</keyword>
<evidence type="ECO:0000313" key="6">
    <source>
        <dbReference type="Proteomes" id="UP001596253"/>
    </source>
</evidence>
<dbReference type="EMBL" id="JBHSSD010000010">
    <property type="protein sequence ID" value="MFC6163631.1"/>
    <property type="molecule type" value="Genomic_DNA"/>
</dbReference>
<organism evidence="5 6">
    <name type="scientific">Lactiplantibacillus dongliensis</name>
    <dbReference type="NCBI Taxonomy" id="2559919"/>
    <lineage>
        <taxon>Bacteria</taxon>
        <taxon>Bacillati</taxon>
        <taxon>Bacillota</taxon>
        <taxon>Bacilli</taxon>
        <taxon>Lactobacillales</taxon>
        <taxon>Lactobacillaceae</taxon>
        <taxon>Lactiplantibacillus</taxon>
    </lineage>
</organism>
<keyword evidence="3" id="KW-1133">Transmembrane helix</keyword>
<evidence type="ECO:0000313" key="5">
    <source>
        <dbReference type="EMBL" id="MFC6163631.1"/>
    </source>
</evidence>
<keyword evidence="6" id="KW-1185">Reference proteome</keyword>
<dbReference type="PRINTS" id="PR00738">
    <property type="entry name" value="GLHYDRLASE20"/>
</dbReference>
<proteinExistence type="inferred from homology"/>
<feature type="non-terminal residue" evidence="5">
    <location>
        <position position="1"/>
    </location>
</feature>
<evidence type="ECO:0000259" key="4">
    <source>
        <dbReference type="Pfam" id="PF00728"/>
    </source>
</evidence>
<protein>
    <submittedName>
        <fullName evidence="5">Family 20 glycosylhydrolase</fullName>
    </submittedName>
</protein>
<sequence length="424" mass="47769">RVAVNYPMMLPLRVGVPNGHVGLRWRQTRERQASEFIQGQLTGQLTPRVGIVMKKSLKWCLFSLILMTSLLAGFPSVQAATTPKVKGLILDNARQFYSVNSIKQLIDEVQAGGGSFVQLHLTDDTRFGVESAKLGQTVKKARKVGTTYYNRQTKLAFLSKKQLRSLIVYGHQRGIEVIPEIDTPGHSKALVKLMKTSSKANRKLAKTIVYKNAELKMDHAKTKLFVKSLLSEYVKLQYRGQHIGIGGDEYGGTTAATQPAMVSYTNYLNRYLNKKHLKATMWNDGFMTKDLPRIDHNILVTYWSYDGQTSNAALAAKHRQIRASMPALNAAGFQTINANYSYLYIITNAKMFKASNVAYWQNDLLTHWNSTVWDNWNHTGLTTSANNLGSAISIWGDGRKSYSQASILRRTQPFFNTYFNPEIQ</sequence>
<feature type="transmembrane region" description="Helical" evidence="3">
    <location>
        <begin position="57"/>
        <end position="77"/>
    </location>
</feature>